<keyword evidence="1" id="KW-1133">Transmembrane helix</keyword>
<feature type="transmembrane region" description="Helical" evidence="1">
    <location>
        <begin position="94"/>
        <end position="112"/>
    </location>
</feature>
<name>A0ABN5XMQ5_9FIRM</name>
<dbReference type="Proteomes" id="UP000509249">
    <property type="component" value="Chromosome"/>
</dbReference>
<protein>
    <submittedName>
        <fullName evidence="2">Uncharacterized protein</fullName>
    </submittedName>
</protein>
<feature type="transmembrane region" description="Helical" evidence="1">
    <location>
        <begin position="52"/>
        <end position="73"/>
    </location>
</feature>
<reference evidence="2 3" key="1">
    <citation type="journal article" date="2020" name="Int. J. Syst. Evol. Microbiol.">
        <title>Veillonella nakazawae sp. nov., an anaerobic gram-negative coccus isolated from the oral cavity of Japanese children.</title>
        <authorList>
            <person name="Mashima I."/>
            <person name="Theodorea C.F."/>
            <person name="Djais A.A."/>
            <person name="Kunihiro T."/>
            <person name="Kawamura Y."/>
            <person name="Otomo M."/>
            <person name="Saitoh M."/>
            <person name="Tamai R."/>
            <person name="Kiyoura Y."/>
        </authorList>
    </citation>
    <scope>NUCLEOTIDE SEQUENCE [LARGE SCALE GENOMIC DNA]</scope>
    <source>
        <strain evidence="2 3">T1-7</strain>
    </source>
</reference>
<dbReference type="EMBL" id="AP022321">
    <property type="protein sequence ID" value="BBU33685.1"/>
    <property type="molecule type" value="Genomic_DNA"/>
</dbReference>
<feature type="transmembrane region" description="Helical" evidence="1">
    <location>
        <begin position="28"/>
        <end position="46"/>
    </location>
</feature>
<keyword evidence="3" id="KW-1185">Reference proteome</keyword>
<keyword evidence="1" id="KW-0472">Membrane</keyword>
<sequence>MTLQDLIIISGIIFFIYKLITHEGKLTLARIVAMLGMAIWIGLGLLHEVVSIFVLFFWSSVVMGISLIGMYYIPSSEHYDVDKTKKHQKLFKGALYSWLFLVALYIFLYVLTYY</sequence>
<evidence type="ECO:0000256" key="1">
    <source>
        <dbReference type="SAM" id="Phobius"/>
    </source>
</evidence>
<proteinExistence type="predicted"/>
<keyword evidence="1" id="KW-0812">Transmembrane</keyword>
<evidence type="ECO:0000313" key="3">
    <source>
        <dbReference type="Proteomes" id="UP000509249"/>
    </source>
</evidence>
<dbReference type="RefSeq" id="WP_178884210.1">
    <property type="nucleotide sequence ID" value="NZ_AP022321.1"/>
</dbReference>
<evidence type="ECO:0000313" key="2">
    <source>
        <dbReference type="EMBL" id="BBU33685.1"/>
    </source>
</evidence>
<feature type="transmembrane region" description="Helical" evidence="1">
    <location>
        <begin position="6"/>
        <end position="21"/>
    </location>
</feature>
<accession>A0ABN5XMQ5</accession>
<gene>
    <name evidence="2" type="ORF">VEIT17_01310</name>
</gene>
<organism evidence="2 3">
    <name type="scientific">Veillonella nakazawae</name>
    <dbReference type="NCBI Taxonomy" id="2682456"/>
    <lineage>
        <taxon>Bacteria</taxon>
        <taxon>Bacillati</taxon>
        <taxon>Bacillota</taxon>
        <taxon>Negativicutes</taxon>
        <taxon>Veillonellales</taxon>
        <taxon>Veillonellaceae</taxon>
        <taxon>Veillonella</taxon>
    </lineage>
</organism>